<evidence type="ECO:0008006" key="3">
    <source>
        <dbReference type="Google" id="ProtNLM"/>
    </source>
</evidence>
<dbReference type="Proteomes" id="UP000823612">
    <property type="component" value="Unassembled WGS sequence"/>
</dbReference>
<gene>
    <name evidence="1" type="ORF">IAB08_02290</name>
</gene>
<reference evidence="1" key="1">
    <citation type="submission" date="2020-10" db="EMBL/GenBank/DDBJ databases">
        <authorList>
            <person name="Gilroy R."/>
        </authorList>
    </citation>
    <scope>NUCLEOTIDE SEQUENCE</scope>
    <source>
        <strain evidence="1">2889</strain>
    </source>
</reference>
<sequence length="169" mass="19475">VYHGKTEFRGIHNGDILELNPFQKEKFEVDTVSQLFPEYYILKVNDFDKVAKSPIEEWIYYFKTGTLPENASAPGLDKVRKLLRIDRMSEAERNAYYQHLDDMARLHDTVTSGYEEGRFDGKKEGRAEGLAEGIEKEKLRNAKAMKAKGYRLNDIADITGLPVEEIEKL</sequence>
<evidence type="ECO:0000313" key="1">
    <source>
        <dbReference type="EMBL" id="MBO8432109.1"/>
    </source>
</evidence>
<evidence type="ECO:0000313" key="2">
    <source>
        <dbReference type="Proteomes" id="UP000823612"/>
    </source>
</evidence>
<dbReference type="EMBL" id="JADIMZ010000029">
    <property type="protein sequence ID" value="MBO8432109.1"/>
    <property type="molecule type" value="Genomic_DNA"/>
</dbReference>
<comment type="caution">
    <text evidence="1">The sequence shown here is derived from an EMBL/GenBank/DDBJ whole genome shotgun (WGS) entry which is preliminary data.</text>
</comment>
<protein>
    <recommendedName>
        <fullName evidence="3">Transposase</fullName>
    </recommendedName>
</protein>
<accession>A0A9D9H103</accession>
<proteinExistence type="predicted"/>
<dbReference type="AlphaFoldDB" id="A0A9D9H103"/>
<organism evidence="1 2">
    <name type="scientific">Candidatus Pullibacteroides excrementavium</name>
    <dbReference type="NCBI Taxonomy" id="2840905"/>
    <lineage>
        <taxon>Bacteria</taxon>
        <taxon>Pseudomonadati</taxon>
        <taxon>Bacteroidota</taxon>
        <taxon>Bacteroidia</taxon>
        <taxon>Bacteroidales</taxon>
        <taxon>Candidatus Pullibacteroides</taxon>
    </lineage>
</organism>
<name>A0A9D9H103_9BACT</name>
<reference evidence="1" key="2">
    <citation type="journal article" date="2021" name="PeerJ">
        <title>Extensive microbial diversity within the chicken gut microbiome revealed by metagenomics and culture.</title>
        <authorList>
            <person name="Gilroy R."/>
            <person name="Ravi A."/>
            <person name="Getino M."/>
            <person name="Pursley I."/>
            <person name="Horton D.L."/>
            <person name="Alikhan N.F."/>
            <person name="Baker D."/>
            <person name="Gharbi K."/>
            <person name="Hall N."/>
            <person name="Watson M."/>
            <person name="Adriaenssens E.M."/>
            <person name="Foster-Nyarko E."/>
            <person name="Jarju S."/>
            <person name="Secka A."/>
            <person name="Antonio M."/>
            <person name="Oren A."/>
            <person name="Chaudhuri R.R."/>
            <person name="La Ragione R."/>
            <person name="Hildebrand F."/>
            <person name="Pallen M.J."/>
        </authorList>
    </citation>
    <scope>NUCLEOTIDE SEQUENCE</scope>
    <source>
        <strain evidence="1">2889</strain>
    </source>
</reference>
<feature type="non-terminal residue" evidence="1">
    <location>
        <position position="1"/>
    </location>
</feature>